<sequence precursor="true">MHHLFRLSVLFCLAVLLGRTALADGVRDNDPTTVRPVPRPGIEVSDDDRQHLKAGLTELNSLIEQLKGKKDPLALELLPDVEIYHRAVSDALTYNEFFAPGDIAAAKELLVTGTERAMQLLKGNAPWTTQTGLVVRGYRSRIDHSAQPYGLVIPENYGFPDGESRRLDLWFHGRGETLSEVNFINQRSKRVGNISPADTIVLHPYGRYSNAFKFAGEIDVLEALDHACKHYRVDDDRIAARGFSMGGAAAWQFAVHYPDRWFAANPGAGFSETPEFLKFFQKETLNPTDYERLLWHYYDCTDNAVNLYQCPTIAYSGELDIQKQAADIMQTALKAEHIDLVHIIGPQTKHRIHPDSLREIETRLAALAARGREWIPREIHFVTYTLKYNKTNWVTIDGLGEHWQQARVDAKILGDKSLQVKTKNVNDISFHMPSGWCPFDIRRPVEIEIDDQLIDAPSPRSDRSWDCSLYRQEDGTWKLGTRVTEGLHKKHDLQGPIDDAFLDSFIFVTPTGQGSHPDVNKWVQQEFDHAVKHWRLQFRGHARVKKDTAISDEDIASANLVLWGDPSSNAVLAKIADKLPISWDEKSVAVGEHTYPAGSHVPVLIFPSPLNPEKYIVLNSGFTYREYDYLNNARQVPKLPDWAIIDLRTPPNSQYPGKVVQADFFDESWRLKPAE</sequence>
<feature type="signal peptide" evidence="2">
    <location>
        <begin position="1"/>
        <end position="23"/>
    </location>
</feature>
<feature type="chain" id="PRO_5023003055" evidence="2">
    <location>
        <begin position="24"/>
        <end position="675"/>
    </location>
</feature>
<organism evidence="4 5">
    <name type="scientific">Symmachiella macrocystis</name>
    <dbReference type="NCBI Taxonomy" id="2527985"/>
    <lineage>
        <taxon>Bacteria</taxon>
        <taxon>Pseudomonadati</taxon>
        <taxon>Planctomycetota</taxon>
        <taxon>Planctomycetia</taxon>
        <taxon>Planctomycetales</taxon>
        <taxon>Planctomycetaceae</taxon>
        <taxon>Symmachiella</taxon>
    </lineage>
</organism>
<reference evidence="4 5" key="1">
    <citation type="submission" date="2019-02" db="EMBL/GenBank/DDBJ databases">
        <title>Deep-cultivation of Planctomycetes and their phenomic and genomic characterization uncovers novel biology.</title>
        <authorList>
            <person name="Wiegand S."/>
            <person name="Jogler M."/>
            <person name="Boedeker C."/>
            <person name="Pinto D."/>
            <person name="Vollmers J."/>
            <person name="Rivas-Marin E."/>
            <person name="Kohn T."/>
            <person name="Peeters S.H."/>
            <person name="Heuer A."/>
            <person name="Rast P."/>
            <person name="Oberbeckmann S."/>
            <person name="Bunk B."/>
            <person name="Jeske O."/>
            <person name="Meyerdierks A."/>
            <person name="Storesund J.E."/>
            <person name="Kallscheuer N."/>
            <person name="Luecker S."/>
            <person name="Lage O.M."/>
            <person name="Pohl T."/>
            <person name="Merkel B.J."/>
            <person name="Hornburger P."/>
            <person name="Mueller R.-W."/>
            <person name="Bruemmer F."/>
            <person name="Labrenz M."/>
            <person name="Spormann A.M."/>
            <person name="Op Den Camp H."/>
            <person name="Overmann J."/>
            <person name="Amann R."/>
            <person name="Jetten M.S.M."/>
            <person name="Mascher T."/>
            <person name="Medema M.H."/>
            <person name="Devos D.P."/>
            <person name="Kaster A.-K."/>
            <person name="Ovreas L."/>
            <person name="Rohde M."/>
            <person name="Galperin M.Y."/>
            <person name="Jogler C."/>
        </authorList>
    </citation>
    <scope>NUCLEOTIDE SEQUENCE [LARGE SCALE GENOMIC DNA]</scope>
    <source>
        <strain evidence="4 5">CA54</strain>
    </source>
</reference>
<dbReference type="AlphaFoldDB" id="A0A5C6B4P1"/>
<dbReference type="EMBL" id="SJPP01000003">
    <property type="protein sequence ID" value="TWU06900.1"/>
    <property type="molecule type" value="Genomic_DNA"/>
</dbReference>
<protein>
    <submittedName>
        <fullName evidence="4">Prolyl oligopeptidase family protein</fullName>
    </submittedName>
</protein>
<dbReference type="InterPro" id="IPR050955">
    <property type="entry name" value="Plant_Biomass_Hydrol_Est"/>
</dbReference>
<proteinExistence type="predicted"/>
<dbReference type="PANTHER" id="PTHR43037:SF1">
    <property type="entry name" value="BLL1128 PROTEIN"/>
    <property type="match status" value="1"/>
</dbReference>
<evidence type="ECO:0000313" key="4">
    <source>
        <dbReference type="EMBL" id="TWU06900.1"/>
    </source>
</evidence>
<keyword evidence="1 2" id="KW-0732">Signal</keyword>
<dbReference type="InterPro" id="IPR029058">
    <property type="entry name" value="AB_hydrolase_fold"/>
</dbReference>
<evidence type="ECO:0000256" key="2">
    <source>
        <dbReference type="SAM" id="SignalP"/>
    </source>
</evidence>
<dbReference type="OrthoDB" id="236649at2"/>
<evidence type="ECO:0000256" key="1">
    <source>
        <dbReference type="ARBA" id="ARBA00022729"/>
    </source>
</evidence>
<dbReference type="SUPFAM" id="SSF53474">
    <property type="entry name" value="alpha/beta-Hydrolases"/>
    <property type="match status" value="1"/>
</dbReference>
<dbReference type="Gene3D" id="3.40.50.1820">
    <property type="entry name" value="alpha/beta hydrolase"/>
    <property type="match status" value="1"/>
</dbReference>
<comment type="caution">
    <text evidence="4">The sequence shown here is derived from an EMBL/GenBank/DDBJ whole genome shotgun (WGS) entry which is preliminary data.</text>
</comment>
<evidence type="ECO:0000259" key="3">
    <source>
        <dbReference type="Pfam" id="PF00326"/>
    </source>
</evidence>
<accession>A0A5C6B4P1</accession>
<gene>
    <name evidence="4" type="ORF">CA54_53030</name>
</gene>
<evidence type="ECO:0000313" key="5">
    <source>
        <dbReference type="Proteomes" id="UP000320735"/>
    </source>
</evidence>
<feature type="domain" description="Peptidase S9 prolyl oligopeptidase catalytic" evidence="3">
    <location>
        <begin position="219"/>
        <end position="357"/>
    </location>
</feature>
<dbReference type="Pfam" id="PF00326">
    <property type="entry name" value="Peptidase_S9"/>
    <property type="match status" value="1"/>
</dbReference>
<dbReference type="Proteomes" id="UP000320735">
    <property type="component" value="Unassembled WGS sequence"/>
</dbReference>
<dbReference type="GO" id="GO:0008236">
    <property type="term" value="F:serine-type peptidase activity"/>
    <property type="evidence" value="ECO:0007669"/>
    <property type="project" value="InterPro"/>
</dbReference>
<dbReference type="RefSeq" id="WP_146373742.1">
    <property type="nucleotide sequence ID" value="NZ_SJPP01000003.1"/>
</dbReference>
<keyword evidence="5" id="KW-1185">Reference proteome</keyword>
<dbReference type="GO" id="GO:0006508">
    <property type="term" value="P:proteolysis"/>
    <property type="evidence" value="ECO:0007669"/>
    <property type="project" value="InterPro"/>
</dbReference>
<name>A0A5C6B4P1_9PLAN</name>
<dbReference type="InterPro" id="IPR001375">
    <property type="entry name" value="Peptidase_S9_cat"/>
</dbReference>
<dbReference type="PANTHER" id="PTHR43037">
    <property type="entry name" value="UNNAMED PRODUCT-RELATED"/>
    <property type="match status" value="1"/>
</dbReference>